<dbReference type="Proteomes" id="UP001431776">
    <property type="component" value="Unassembled WGS sequence"/>
</dbReference>
<protein>
    <recommendedName>
        <fullName evidence="5">tRNA pseudouridine synthase B</fullName>
        <ecNumber evidence="5">5.4.99.25</ecNumber>
    </recommendedName>
    <alternativeName>
        <fullName evidence="5">tRNA pseudouridine(55) synthase</fullName>
        <shortName evidence="5">Psi55 synthase</shortName>
    </alternativeName>
    <alternativeName>
        <fullName evidence="5">tRNA pseudouridylate synthase</fullName>
    </alternativeName>
    <alternativeName>
        <fullName evidence="5">tRNA-uridine isomerase</fullName>
    </alternativeName>
</protein>
<dbReference type="Gene3D" id="3.30.2350.10">
    <property type="entry name" value="Pseudouridine synthase"/>
    <property type="match status" value="1"/>
</dbReference>
<comment type="similarity">
    <text evidence="2 5">Belongs to the pseudouridine synthase TruB family. Type 1 subfamily.</text>
</comment>
<name>A0AAW6U7H9_9BACT</name>
<evidence type="ECO:0000256" key="4">
    <source>
        <dbReference type="ARBA" id="ARBA00023235"/>
    </source>
</evidence>
<dbReference type="RefSeq" id="WP_349246502.1">
    <property type="nucleotide sequence ID" value="NZ_JASCXX010000028.1"/>
</dbReference>
<comment type="function">
    <text evidence="5">Responsible for synthesis of pseudouridine from uracil-55 in the psi GC loop of transfer RNAs.</text>
</comment>
<feature type="active site" description="Nucleophile" evidence="5">
    <location>
        <position position="44"/>
    </location>
</feature>
<keyword evidence="9" id="KW-1185">Reference proteome</keyword>
<dbReference type="NCBIfam" id="TIGR00431">
    <property type="entry name" value="TruB"/>
    <property type="match status" value="1"/>
</dbReference>
<dbReference type="InterPro" id="IPR032819">
    <property type="entry name" value="TruB_C"/>
</dbReference>
<dbReference type="AlphaFoldDB" id="A0AAW6U7H9"/>
<dbReference type="PANTHER" id="PTHR13767">
    <property type="entry name" value="TRNA-PSEUDOURIDINE SYNTHASE"/>
    <property type="match status" value="1"/>
</dbReference>
<evidence type="ECO:0000256" key="1">
    <source>
        <dbReference type="ARBA" id="ARBA00000385"/>
    </source>
</evidence>
<gene>
    <name evidence="5 8" type="primary">truB</name>
    <name evidence="8" type="ORF">QJ522_18675</name>
</gene>
<dbReference type="Pfam" id="PF01509">
    <property type="entry name" value="TruB_N"/>
    <property type="match status" value="1"/>
</dbReference>
<evidence type="ECO:0000256" key="2">
    <source>
        <dbReference type="ARBA" id="ARBA00005642"/>
    </source>
</evidence>
<comment type="caution">
    <text evidence="8">The sequence shown here is derived from an EMBL/GenBank/DDBJ whole genome shotgun (WGS) entry which is preliminary data.</text>
</comment>
<comment type="catalytic activity">
    <reaction evidence="1 5">
        <text>uridine(55) in tRNA = pseudouridine(55) in tRNA</text>
        <dbReference type="Rhea" id="RHEA:42532"/>
        <dbReference type="Rhea" id="RHEA-COMP:10101"/>
        <dbReference type="Rhea" id="RHEA-COMP:10102"/>
        <dbReference type="ChEBI" id="CHEBI:65314"/>
        <dbReference type="ChEBI" id="CHEBI:65315"/>
        <dbReference type="EC" id="5.4.99.25"/>
    </reaction>
</comment>
<evidence type="ECO:0000256" key="5">
    <source>
        <dbReference type="HAMAP-Rule" id="MF_01080"/>
    </source>
</evidence>
<proteinExistence type="inferred from homology"/>
<evidence type="ECO:0000256" key="3">
    <source>
        <dbReference type="ARBA" id="ARBA00022694"/>
    </source>
</evidence>
<dbReference type="Pfam" id="PF16198">
    <property type="entry name" value="TruB_C_2"/>
    <property type="match status" value="1"/>
</dbReference>
<dbReference type="GO" id="GO:1990481">
    <property type="term" value="P:mRNA pseudouridine synthesis"/>
    <property type="evidence" value="ECO:0007669"/>
    <property type="project" value="TreeGrafter"/>
</dbReference>
<accession>A0AAW6U7H9</accession>
<dbReference type="HAMAP" id="MF_01080">
    <property type="entry name" value="TruB_bact"/>
    <property type="match status" value="1"/>
</dbReference>
<evidence type="ECO:0000313" key="8">
    <source>
        <dbReference type="EMBL" id="MDI6451093.1"/>
    </source>
</evidence>
<keyword evidence="4 5" id="KW-0413">Isomerase</keyword>
<dbReference type="GO" id="GO:0160148">
    <property type="term" value="F:tRNA pseudouridine(55) synthase activity"/>
    <property type="evidence" value="ECO:0007669"/>
    <property type="project" value="UniProtKB-EC"/>
</dbReference>
<dbReference type="EC" id="5.4.99.25" evidence="5"/>
<organism evidence="8 9">
    <name type="scientific">Anaerobaca lacustris</name>
    <dbReference type="NCBI Taxonomy" id="3044600"/>
    <lineage>
        <taxon>Bacteria</taxon>
        <taxon>Pseudomonadati</taxon>
        <taxon>Planctomycetota</taxon>
        <taxon>Phycisphaerae</taxon>
        <taxon>Sedimentisphaerales</taxon>
        <taxon>Anaerobacaceae</taxon>
        <taxon>Anaerobaca</taxon>
    </lineage>
</organism>
<dbReference type="InterPro" id="IPR014780">
    <property type="entry name" value="tRNA_psdUridine_synth_TruB"/>
</dbReference>
<keyword evidence="3 5" id="KW-0819">tRNA processing</keyword>
<reference evidence="8" key="1">
    <citation type="submission" date="2023-05" db="EMBL/GenBank/DDBJ databases">
        <title>Anaerotaeda fermentans gen. nov., sp. nov., a novel anaerobic planctomycete of the new family within the order Sedimentisphaerales isolated from Taman Peninsula, Russia.</title>
        <authorList>
            <person name="Khomyakova M.A."/>
            <person name="Merkel A.Y."/>
            <person name="Slobodkin A.I."/>
        </authorList>
    </citation>
    <scope>NUCLEOTIDE SEQUENCE</scope>
    <source>
        <strain evidence="8">M17dextr</strain>
    </source>
</reference>
<sequence>MPTPIPTEGIFAVYKERGMTSHDVVDAVRRATGQKRVGHAGTLDPLAKGILIVGVGRPATRQLGQLAEKEKEYVTRIRLGFRSTTDDGEGQKEEVPVTAIPTEGDVRTALERFVGVISQRPPAFSALKLQGRPAYRLARKDTSLQLAAREVLVKAIELLAYEWPLADVRMVTGPGVYVRAIARDLGEALGTAGYVEELERTRVGSYTADQAVHTSELRRLRPLPPTP</sequence>
<dbReference type="InterPro" id="IPR020103">
    <property type="entry name" value="PsdUridine_synth_cat_dom_sf"/>
</dbReference>
<dbReference type="PANTHER" id="PTHR13767:SF2">
    <property type="entry name" value="PSEUDOURIDYLATE SYNTHASE TRUB1"/>
    <property type="match status" value="1"/>
</dbReference>
<feature type="domain" description="Pseudouridine synthase II N-terminal" evidence="6">
    <location>
        <begin position="29"/>
        <end position="178"/>
    </location>
</feature>
<dbReference type="EMBL" id="JASCXX010000028">
    <property type="protein sequence ID" value="MDI6451093.1"/>
    <property type="molecule type" value="Genomic_DNA"/>
</dbReference>
<evidence type="ECO:0000313" key="9">
    <source>
        <dbReference type="Proteomes" id="UP001431776"/>
    </source>
</evidence>
<evidence type="ECO:0000259" key="6">
    <source>
        <dbReference type="Pfam" id="PF01509"/>
    </source>
</evidence>
<dbReference type="GO" id="GO:0031119">
    <property type="term" value="P:tRNA pseudouridine synthesis"/>
    <property type="evidence" value="ECO:0007669"/>
    <property type="project" value="UniProtKB-UniRule"/>
</dbReference>
<feature type="domain" description="tRNA pseudouridylate synthase B C-terminal" evidence="7">
    <location>
        <begin position="179"/>
        <end position="218"/>
    </location>
</feature>
<dbReference type="SUPFAM" id="SSF55120">
    <property type="entry name" value="Pseudouridine synthase"/>
    <property type="match status" value="1"/>
</dbReference>
<evidence type="ECO:0000259" key="7">
    <source>
        <dbReference type="Pfam" id="PF16198"/>
    </source>
</evidence>
<dbReference type="InterPro" id="IPR002501">
    <property type="entry name" value="PsdUridine_synth_N"/>
</dbReference>
<dbReference type="GO" id="GO:0003723">
    <property type="term" value="F:RNA binding"/>
    <property type="evidence" value="ECO:0007669"/>
    <property type="project" value="InterPro"/>
</dbReference>